<accession>A0A6A2VAF5</accession>
<dbReference type="OrthoDB" id="9808397at2"/>
<proteinExistence type="predicted"/>
<organism evidence="4 5">
    <name type="scientific">Bifidobacterium apri</name>
    <dbReference type="NCBI Taxonomy" id="1769423"/>
    <lineage>
        <taxon>Bacteria</taxon>
        <taxon>Bacillati</taxon>
        <taxon>Actinomycetota</taxon>
        <taxon>Actinomycetes</taxon>
        <taxon>Bifidobacteriales</taxon>
        <taxon>Bifidobacteriaceae</taxon>
        <taxon>Bifidobacterium</taxon>
    </lineage>
</organism>
<dbReference type="InterPro" id="IPR050764">
    <property type="entry name" value="CbbQ/NirQ/NorQ/GpvN"/>
</dbReference>
<gene>
    <name evidence="4" type="ORF">DSM100238_0325</name>
</gene>
<dbReference type="GO" id="GO:0016887">
    <property type="term" value="F:ATP hydrolysis activity"/>
    <property type="evidence" value="ECO:0007669"/>
    <property type="project" value="InterPro"/>
</dbReference>
<dbReference type="PANTHER" id="PTHR42759">
    <property type="entry name" value="MOXR FAMILY PROTEIN"/>
    <property type="match status" value="1"/>
</dbReference>
<protein>
    <submittedName>
        <fullName evidence="4">Methanol dehydrogenase regulator</fullName>
    </submittedName>
</protein>
<dbReference type="GO" id="GO:0005524">
    <property type="term" value="F:ATP binding"/>
    <property type="evidence" value="ECO:0007669"/>
    <property type="project" value="InterPro"/>
</dbReference>
<feature type="domain" description="ATPase AAA-3" evidence="2">
    <location>
        <begin position="71"/>
        <end position="201"/>
    </location>
</feature>
<dbReference type="InterPro" id="IPR011703">
    <property type="entry name" value="ATPase_AAA-3"/>
</dbReference>
<name>A0A6A2VAF5_9BIFI</name>
<dbReference type="PANTHER" id="PTHR42759:SF1">
    <property type="entry name" value="MAGNESIUM-CHELATASE SUBUNIT CHLD"/>
    <property type="match status" value="1"/>
</dbReference>
<feature type="domain" description="ChlI/MoxR AAA lid" evidence="3">
    <location>
        <begin position="283"/>
        <end position="349"/>
    </location>
</feature>
<dbReference type="RefSeq" id="WP_152355010.1">
    <property type="nucleotide sequence ID" value="NZ_JBHLXF010000006.1"/>
</dbReference>
<evidence type="ECO:0000313" key="4">
    <source>
        <dbReference type="EMBL" id="KAB8300598.1"/>
    </source>
</evidence>
<reference evidence="4 5" key="1">
    <citation type="submission" date="2019-09" db="EMBL/GenBank/DDBJ databases">
        <title>Characterization of the phylogenetic diversity of two novel species belonging to the genus Bifidobacterium: Bifidobacterium cebidarum sp. nov. and Bifidobacterium leontopitheci sp. nov.</title>
        <authorList>
            <person name="Lugli G.A."/>
            <person name="Duranti S."/>
            <person name="Milani C."/>
            <person name="Turroni F."/>
            <person name="Ventura M."/>
        </authorList>
    </citation>
    <scope>NUCLEOTIDE SEQUENCE [LARGE SCALE GENOMIC DNA]</scope>
    <source>
        <strain evidence="4 5">DSM 100238</strain>
    </source>
</reference>
<comment type="caution">
    <text evidence="4">The sequence shown here is derived from an EMBL/GenBank/DDBJ whole genome shotgun (WGS) entry which is preliminary data.</text>
</comment>
<evidence type="ECO:0000259" key="3">
    <source>
        <dbReference type="Pfam" id="PF17863"/>
    </source>
</evidence>
<dbReference type="PIRSF" id="PIRSF002849">
    <property type="entry name" value="AAA_ATPase_chaperone_MoxR_prd"/>
    <property type="match status" value="1"/>
</dbReference>
<evidence type="ECO:0000313" key="5">
    <source>
        <dbReference type="Proteomes" id="UP000440041"/>
    </source>
</evidence>
<feature type="compositionally biased region" description="Pro residues" evidence="1">
    <location>
        <begin position="1"/>
        <end position="21"/>
    </location>
</feature>
<dbReference type="SUPFAM" id="SSF52540">
    <property type="entry name" value="P-loop containing nucleoside triphosphate hydrolases"/>
    <property type="match status" value="1"/>
</dbReference>
<evidence type="ECO:0000256" key="1">
    <source>
        <dbReference type="SAM" id="MobiDB-lite"/>
    </source>
</evidence>
<dbReference type="Proteomes" id="UP000440041">
    <property type="component" value="Unassembled WGS sequence"/>
</dbReference>
<dbReference type="Gene3D" id="1.10.8.80">
    <property type="entry name" value="Magnesium chelatase subunit I, C-Terminal domain"/>
    <property type="match status" value="1"/>
</dbReference>
<dbReference type="Pfam" id="PF07726">
    <property type="entry name" value="AAA_3"/>
    <property type="match status" value="1"/>
</dbReference>
<dbReference type="AlphaFoldDB" id="A0A6A2VAF5"/>
<dbReference type="InterPro" id="IPR041628">
    <property type="entry name" value="ChlI/MoxR_AAA_lid"/>
</dbReference>
<keyword evidence="5" id="KW-1185">Reference proteome</keyword>
<sequence>MALFPPQPNVPQPMPPMPQQPATPTSAGLSPDDLNHARQLADRIRARFAQTLVGQDNLREELIVTMVAGGHILIESVPGLAKTTAAQTLATSVSGSFKRVQCTPDLMPSDLVGTQVFDFSTQRFSTQIGPIHANFVLLDEINRSNAKTQSAMLEAMAEGATTIGGERIALPQPFMVIATENPIEEEGTFNLPEAQMDRFTMKAVMSYPSADEEQRMLAMLTRRGSDTIDTKQLEGEVLSLSDVEFLRAAARRVHVSEAIMGYAVDIVTTSRGAGTHPIANLSARVRLGASPRASIALIRVGQAAALLAGRDYVIPEDIRMFAHEILRHRILLTFEALADGVTSDQVVDSVVATVPVP</sequence>
<feature type="region of interest" description="Disordered" evidence="1">
    <location>
        <begin position="1"/>
        <end position="33"/>
    </location>
</feature>
<dbReference type="Pfam" id="PF17863">
    <property type="entry name" value="AAA_lid_2"/>
    <property type="match status" value="1"/>
</dbReference>
<evidence type="ECO:0000259" key="2">
    <source>
        <dbReference type="Pfam" id="PF07726"/>
    </source>
</evidence>
<dbReference type="InterPro" id="IPR027417">
    <property type="entry name" value="P-loop_NTPase"/>
</dbReference>
<dbReference type="EMBL" id="WBSO01000002">
    <property type="protein sequence ID" value="KAB8300598.1"/>
    <property type="molecule type" value="Genomic_DNA"/>
</dbReference>
<dbReference type="Gene3D" id="3.40.50.300">
    <property type="entry name" value="P-loop containing nucleotide triphosphate hydrolases"/>
    <property type="match status" value="1"/>
</dbReference>